<dbReference type="RefSeq" id="WP_237380630.1">
    <property type="nucleotide sequence ID" value="NZ_CP071793.1"/>
</dbReference>
<dbReference type="InterPro" id="IPR011600">
    <property type="entry name" value="Pept_C14_caspase"/>
</dbReference>
<dbReference type="Proteomes" id="UP000663929">
    <property type="component" value="Chromosome"/>
</dbReference>
<reference evidence="2" key="1">
    <citation type="submission" date="2021-03" db="EMBL/GenBank/DDBJ databases">
        <title>Acanthopleuribacteraceae sp. M133.</title>
        <authorList>
            <person name="Wang G."/>
        </authorList>
    </citation>
    <scope>NUCLEOTIDE SEQUENCE</scope>
    <source>
        <strain evidence="2">M133</strain>
    </source>
</reference>
<accession>A0A8A4TL71</accession>
<name>A0A8A4TL71_SULCO</name>
<organism evidence="2 3">
    <name type="scientific">Sulfidibacter corallicola</name>
    <dbReference type="NCBI Taxonomy" id="2818388"/>
    <lineage>
        <taxon>Bacteria</taxon>
        <taxon>Pseudomonadati</taxon>
        <taxon>Acidobacteriota</taxon>
        <taxon>Holophagae</taxon>
        <taxon>Acanthopleuribacterales</taxon>
        <taxon>Acanthopleuribacteraceae</taxon>
        <taxon>Sulfidibacter</taxon>
    </lineage>
</organism>
<dbReference type="KEGG" id="scor:J3U87_34400"/>
<evidence type="ECO:0000259" key="1">
    <source>
        <dbReference type="Pfam" id="PF00656"/>
    </source>
</evidence>
<feature type="domain" description="Peptidase C14 caspase" evidence="1">
    <location>
        <begin position="65"/>
        <end position="282"/>
    </location>
</feature>
<sequence>MIKMWLIIFTPVLLYGQDVKTEKMDYGVVRYYREGESKPWFFRQIESAYNVAVGKHLPFKRSIGFLVGVSIYQNISPQLPSVNNDLEQMKEFLLKEGGFDELFIVKDEYVNRDLLERYFKDVLPKYLKEGDRLLFYFSGHGADDAGHTGYMQFSGAKKGQFWGSQVLELKSIYAWSKNLKKASHQLLIFDCCASGLAISAKSGSEDCKSAVLGALSGKTSRAIMTAGTANQKTYVLRDRGERGYSIFTRAFLNSFRNLPKPSNQCTMLSTYEIFGYIQKQVANFSVNNDRRVTPKLWADPQYEGAFIFTRPEDKNLTLSLDEAEALGIISKSDHPLISTAQISIYKEGIGITYPDDGKFINFLDENLGSVIRILSVLDMSLSSEESFKVAESFGIDNFRDNPGIQIPIDTYIDDGVEKYLKFNFLNGRKLPLSGGGTGVVQFPIVGYFMATKTHHGGPGIVYHINEINPLANSKESISFDQHKEISKLDSKNRRIWSNPPHFLFIESLPAFRQTAYKEAHKGWDTGVTAKMNQANHDLINFLEYSWLRLAEFYPENHFGEEGAESYISSFIKSRFNYHWKKFEVGVNGGTIIGTMVGGDVISDMEEMILDSVFAISMNLEKKEFDFLQWKGRWQEDHSKKK</sequence>
<dbReference type="InterPro" id="IPR029030">
    <property type="entry name" value="Caspase-like_dom_sf"/>
</dbReference>
<dbReference type="GO" id="GO:0004197">
    <property type="term" value="F:cysteine-type endopeptidase activity"/>
    <property type="evidence" value="ECO:0007669"/>
    <property type="project" value="InterPro"/>
</dbReference>
<dbReference type="GO" id="GO:0006508">
    <property type="term" value="P:proteolysis"/>
    <property type="evidence" value="ECO:0007669"/>
    <property type="project" value="InterPro"/>
</dbReference>
<dbReference type="Gene3D" id="3.40.50.1460">
    <property type="match status" value="1"/>
</dbReference>
<dbReference type="Pfam" id="PF00656">
    <property type="entry name" value="Peptidase_C14"/>
    <property type="match status" value="1"/>
</dbReference>
<protein>
    <submittedName>
        <fullName evidence="2">Caspase family protein</fullName>
    </submittedName>
</protein>
<evidence type="ECO:0000313" key="3">
    <source>
        <dbReference type="Proteomes" id="UP000663929"/>
    </source>
</evidence>
<gene>
    <name evidence="2" type="ORF">J3U87_34400</name>
</gene>
<dbReference type="SUPFAM" id="SSF52129">
    <property type="entry name" value="Caspase-like"/>
    <property type="match status" value="1"/>
</dbReference>
<evidence type="ECO:0000313" key="2">
    <source>
        <dbReference type="EMBL" id="QTD50706.1"/>
    </source>
</evidence>
<dbReference type="EMBL" id="CP071793">
    <property type="protein sequence ID" value="QTD50706.1"/>
    <property type="molecule type" value="Genomic_DNA"/>
</dbReference>
<keyword evidence="3" id="KW-1185">Reference proteome</keyword>
<dbReference type="AlphaFoldDB" id="A0A8A4TL71"/>
<proteinExistence type="predicted"/>